<evidence type="ECO:0000313" key="2">
    <source>
        <dbReference type="EMBL" id="CAL1173626.1"/>
    </source>
</evidence>
<dbReference type="AlphaFoldDB" id="A0A9P1GS56"/>
<organism evidence="1">
    <name type="scientific">Cladocopium goreaui</name>
    <dbReference type="NCBI Taxonomy" id="2562237"/>
    <lineage>
        <taxon>Eukaryota</taxon>
        <taxon>Sar</taxon>
        <taxon>Alveolata</taxon>
        <taxon>Dinophyceae</taxon>
        <taxon>Suessiales</taxon>
        <taxon>Symbiodiniaceae</taxon>
        <taxon>Cladocopium</taxon>
    </lineage>
</organism>
<sequence>MNRGLSGFMAWKHSCLDAASDVSTTSTLSTLSEDEEPSQRFKLIVKSTFLEFVQADDLRIIRCKSAPALHEGASQMPSVGSLWHPHRCKPCAWFWKPGSCHNGAKCLHCHLCPEGELQRRKKLHKTLAKGGRST</sequence>
<reference evidence="2" key="2">
    <citation type="submission" date="2024-04" db="EMBL/GenBank/DDBJ databases">
        <authorList>
            <person name="Chen Y."/>
            <person name="Shah S."/>
            <person name="Dougan E. K."/>
            <person name="Thang M."/>
            <person name="Chan C."/>
        </authorList>
    </citation>
    <scope>NUCLEOTIDE SEQUENCE [LARGE SCALE GENOMIC DNA]</scope>
</reference>
<dbReference type="Proteomes" id="UP001152797">
    <property type="component" value="Unassembled WGS sequence"/>
</dbReference>
<gene>
    <name evidence="1" type="ORF">C1SCF055_LOCUS44688</name>
</gene>
<dbReference type="OrthoDB" id="425634at2759"/>
<evidence type="ECO:0000313" key="4">
    <source>
        <dbReference type="Proteomes" id="UP001152797"/>
    </source>
</evidence>
<comment type="caution">
    <text evidence="1">The sequence shown here is derived from an EMBL/GenBank/DDBJ whole genome shotgun (WGS) entry which is preliminary data.</text>
</comment>
<reference evidence="1" key="1">
    <citation type="submission" date="2022-10" db="EMBL/GenBank/DDBJ databases">
        <authorList>
            <person name="Chen Y."/>
            <person name="Dougan E. K."/>
            <person name="Chan C."/>
            <person name="Rhodes N."/>
            <person name="Thang M."/>
        </authorList>
    </citation>
    <scope>NUCLEOTIDE SEQUENCE</scope>
</reference>
<keyword evidence="4" id="KW-1185">Reference proteome</keyword>
<accession>A0A9P1GS56</accession>
<proteinExistence type="predicted"/>
<dbReference type="EMBL" id="CAMXCT030006799">
    <property type="protein sequence ID" value="CAL4807563.1"/>
    <property type="molecule type" value="Genomic_DNA"/>
</dbReference>
<dbReference type="EMBL" id="CAMXCT020006799">
    <property type="protein sequence ID" value="CAL1173626.1"/>
    <property type="molecule type" value="Genomic_DNA"/>
</dbReference>
<evidence type="ECO:0000313" key="3">
    <source>
        <dbReference type="EMBL" id="CAL4807563.1"/>
    </source>
</evidence>
<evidence type="ECO:0000313" key="1">
    <source>
        <dbReference type="EMBL" id="CAI4020251.1"/>
    </source>
</evidence>
<protein>
    <submittedName>
        <fullName evidence="3">C3H1-type domain-containing protein</fullName>
    </submittedName>
</protein>
<name>A0A9P1GS56_9DINO</name>
<dbReference type="EMBL" id="CAMXCT010006799">
    <property type="protein sequence ID" value="CAI4020251.1"/>
    <property type="molecule type" value="Genomic_DNA"/>
</dbReference>